<dbReference type="OrthoDB" id="5286874at2759"/>
<keyword evidence="4 5" id="KW-0472">Membrane</keyword>
<evidence type="ECO:0000256" key="2">
    <source>
        <dbReference type="ARBA" id="ARBA00022692"/>
    </source>
</evidence>
<dbReference type="AlphaFoldDB" id="A0A8K0NF13"/>
<evidence type="ECO:0000313" key="7">
    <source>
        <dbReference type="Proteomes" id="UP000811619"/>
    </source>
</evidence>
<dbReference type="SUPFAM" id="SSF144083">
    <property type="entry name" value="Magnesium transport protein CorA, transmembrane region"/>
    <property type="match status" value="1"/>
</dbReference>
<evidence type="ECO:0000256" key="5">
    <source>
        <dbReference type="SAM" id="Phobius"/>
    </source>
</evidence>
<evidence type="ECO:0000256" key="1">
    <source>
        <dbReference type="ARBA" id="ARBA00004141"/>
    </source>
</evidence>
<dbReference type="GO" id="GO:0016020">
    <property type="term" value="C:membrane"/>
    <property type="evidence" value="ECO:0007669"/>
    <property type="project" value="UniProtKB-SubCell"/>
</dbReference>
<dbReference type="InterPro" id="IPR045863">
    <property type="entry name" value="CorA_TM1_TM2"/>
</dbReference>
<evidence type="ECO:0000313" key="6">
    <source>
        <dbReference type="EMBL" id="KAG5919982.1"/>
    </source>
</evidence>
<organism evidence="6 7">
    <name type="scientific">Claviceps africana</name>
    <dbReference type="NCBI Taxonomy" id="83212"/>
    <lineage>
        <taxon>Eukaryota</taxon>
        <taxon>Fungi</taxon>
        <taxon>Dikarya</taxon>
        <taxon>Ascomycota</taxon>
        <taxon>Pezizomycotina</taxon>
        <taxon>Sordariomycetes</taxon>
        <taxon>Hypocreomycetidae</taxon>
        <taxon>Hypocreales</taxon>
        <taxon>Clavicipitaceae</taxon>
        <taxon>Claviceps</taxon>
    </lineage>
</organism>
<evidence type="ECO:0000256" key="3">
    <source>
        <dbReference type="ARBA" id="ARBA00022989"/>
    </source>
</evidence>
<reference evidence="6" key="1">
    <citation type="journal article" date="2020" name="bioRxiv">
        <title>Whole genome comparisons of ergot fungi reveals the divergence and evolution of species within the genus Claviceps are the result of varying mechanisms driving genome evolution and host range expansion.</title>
        <authorList>
            <person name="Wyka S.A."/>
            <person name="Mondo S.J."/>
            <person name="Liu M."/>
            <person name="Dettman J."/>
            <person name="Nalam V."/>
            <person name="Broders K.D."/>
        </authorList>
    </citation>
    <scope>NUCLEOTIDE SEQUENCE</scope>
    <source>
        <strain evidence="6">CCC 489</strain>
    </source>
</reference>
<dbReference type="Proteomes" id="UP000811619">
    <property type="component" value="Unassembled WGS sequence"/>
</dbReference>
<proteinExistence type="predicted"/>
<dbReference type="EMBL" id="SRPY01000639">
    <property type="protein sequence ID" value="KAG5919982.1"/>
    <property type="molecule type" value="Genomic_DNA"/>
</dbReference>
<keyword evidence="2 5" id="KW-0812">Transmembrane</keyword>
<keyword evidence="7" id="KW-1185">Reference proteome</keyword>
<sequence>MTLLAAGPSSKESSNLDETWEKQFPQRLLRVHKKLRYIGMLSSDSWPYELGEESTIEDAYSRLKKRTFQSEIKKEQEKFIHQKEFQDRVKIFQGASDVFSLFFPLWYDGPTIGKFWGAVKWLIQDPEYDSGFTDSEVKRQIREKLHPIFNHLSEYIRILGENVRIDEKDEHIEYLPHFDIAWVYLVSGLTSCSHPGKSCLHDMNQAKKLIIDGLEHIARGSAGSNPLGKAVVLPLEIISHIYSKLRCGSWQTVREIYGPYLVSLNSDIASNPSNRMYQHRIILARQEMMILQKILETQKELLIGMKDKLSIGEIKDEGVSVIPAERSRRENDLRVTNVASRPNGGQASERAFDGRGLKHRDQDHKTGDYETGFHYSATDKLGFRALYLTNSIELLKRHRLEFIQDIQYTHHLQKTADFGISWTRDRHDYALYGLSIVTVILLPLSAISSIFGMNTSDVREMESGQGLYWAIALPVSALAILLGMRWAEVSRLMRNGKNRNNGMKSRIYYMKRCVNFMKLCVTLYMKRRILSMKRRAGDALQKLVPKRLRPMEQSNDIEQRLEEGRVPRPQVH</sequence>
<feature type="transmembrane region" description="Helical" evidence="5">
    <location>
        <begin position="429"/>
        <end position="454"/>
    </location>
</feature>
<accession>A0A8K0NF13</accession>
<keyword evidence="3 5" id="KW-1133">Transmembrane helix</keyword>
<comment type="caution">
    <text evidence="6">The sequence shown here is derived from an EMBL/GenBank/DDBJ whole genome shotgun (WGS) entry which is preliminary data.</text>
</comment>
<comment type="subcellular location">
    <subcellularLocation>
        <location evidence="1">Membrane</location>
        <topology evidence="1">Multi-pass membrane protein</topology>
    </subcellularLocation>
</comment>
<feature type="transmembrane region" description="Helical" evidence="5">
    <location>
        <begin position="466"/>
        <end position="487"/>
    </location>
</feature>
<gene>
    <name evidence="6" type="ORF">E4U42_006347</name>
</gene>
<dbReference type="Gene3D" id="1.20.58.340">
    <property type="entry name" value="Magnesium transport protein CorA, transmembrane region"/>
    <property type="match status" value="1"/>
</dbReference>
<name>A0A8K0NF13_9HYPO</name>
<protein>
    <submittedName>
        <fullName evidence="6">Uncharacterized protein</fullName>
    </submittedName>
</protein>
<evidence type="ECO:0000256" key="4">
    <source>
        <dbReference type="ARBA" id="ARBA00023136"/>
    </source>
</evidence>